<evidence type="ECO:0000256" key="4">
    <source>
        <dbReference type="SAM" id="Coils"/>
    </source>
</evidence>
<dbReference type="Proteomes" id="UP000504607">
    <property type="component" value="Chromosome 1"/>
</dbReference>
<evidence type="ECO:0000259" key="5">
    <source>
        <dbReference type="PROSITE" id="PS50888"/>
    </source>
</evidence>
<protein>
    <submittedName>
        <fullName evidence="7">Transcription factor bHLH162</fullName>
    </submittedName>
</protein>
<dbReference type="InParanoid" id="A0A6I9REU5"/>
<accession>A0A6I9REU5</accession>
<evidence type="ECO:0000313" key="6">
    <source>
        <dbReference type="Proteomes" id="UP000504607"/>
    </source>
</evidence>
<dbReference type="InterPro" id="IPR015660">
    <property type="entry name" value="MASH1/Ascl1a-like"/>
</dbReference>
<dbReference type="RefSeq" id="XP_010925444.1">
    <property type="nucleotide sequence ID" value="XM_010927142.3"/>
</dbReference>
<dbReference type="AlphaFoldDB" id="A0A6I9REU5"/>
<keyword evidence="6" id="KW-1185">Reference proteome</keyword>
<dbReference type="SUPFAM" id="SSF47459">
    <property type="entry name" value="HLH, helix-loop-helix DNA-binding domain"/>
    <property type="match status" value="1"/>
</dbReference>
<dbReference type="PANTHER" id="PTHR13935">
    <property type="entry name" value="ACHAETE-SCUTE TRANSCRIPTION FACTOR-RELATED"/>
    <property type="match status" value="1"/>
</dbReference>
<dbReference type="GO" id="GO:0000977">
    <property type="term" value="F:RNA polymerase II transcription regulatory region sequence-specific DNA binding"/>
    <property type="evidence" value="ECO:0007669"/>
    <property type="project" value="TreeGrafter"/>
</dbReference>
<dbReference type="GO" id="GO:0046983">
    <property type="term" value="F:protein dimerization activity"/>
    <property type="evidence" value="ECO:0007669"/>
    <property type="project" value="InterPro"/>
</dbReference>
<keyword evidence="3" id="KW-0804">Transcription</keyword>
<feature type="domain" description="BHLH" evidence="5">
    <location>
        <begin position="7"/>
        <end position="62"/>
    </location>
</feature>
<dbReference type="GeneID" id="105047972"/>
<evidence type="ECO:0000256" key="2">
    <source>
        <dbReference type="ARBA" id="ARBA00023015"/>
    </source>
</evidence>
<dbReference type="PANTHER" id="PTHR13935:SF46">
    <property type="entry name" value="TRANSCRIPTION FACTOR BHLH167-RELATED"/>
    <property type="match status" value="1"/>
</dbReference>
<dbReference type="InterPro" id="IPR036638">
    <property type="entry name" value="HLH_DNA-bd_sf"/>
</dbReference>
<evidence type="ECO:0000256" key="3">
    <source>
        <dbReference type="ARBA" id="ARBA00023163"/>
    </source>
</evidence>
<keyword evidence="4" id="KW-0175">Coiled coil</keyword>
<dbReference type="GO" id="GO:0000981">
    <property type="term" value="F:DNA-binding transcription factor activity, RNA polymerase II-specific"/>
    <property type="evidence" value="ECO:0007669"/>
    <property type="project" value="TreeGrafter"/>
</dbReference>
<keyword evidence="2" id="KW-0805">Transcription regulation</keyword>
<evidence type="ECO:0000256" key="1">
    <source>
        <dbReference type="ARBA" id="ARBA00005510"/>
    </source>
</evidence>
<dbReference type="Gene3D" id="4.10.280.10">
    <property type="entry name" value="Helix-loop-helix DNA-binding domain"/>
    <property type="match status" value="1"/>
</dbReference>
<comment type="similarity">
    <text evidence="1">Belongs to the bHLH protein family.</text>
</comment>
<organism evidence="6 7">
    <name type="scientific">Elaeis guineensis var. tenera</name>
    <name type="common">Oil palm</name>
    <dbReference type="NCBI Taxonomy" id="51953"/>
    <lineage>
        <taxon>Eukaryota</taxon>
        <taxon>Viridiplantae</taxon>
        <taxon>Streptophyta</taxon>
        <taxon>Embryophyta</taxon>
        <taxon>Tracheophyta</taxon>
        <taxon>Spermatophyta</taxon>
        <taxon>Magnoliopsida</taxon>
        <taxon>Liliopsida</taxon>
        <taxon>Arecaceae</taxon>
        <taxon>Arecoideae</taxon>
        <taxon>Cocoseae</taxon>
        <taxon>Elaeidinae</taxon>
        <taxon>Elaeis</taxon>
    </lineage>
</organism>
<dbReference type="FunCoup" id="A0A6I9REU5">
    <property type="interactions" value="2929"/>
</dbReference>
<dbReference type="PROSITE" id="PS50888">
    <property type="entry name" value="BHLH"/>
    <property type="match status" value="1"/>
</dbReference>
<sequence length="176" mass="19963">MKTCGRATKLERKTVEKNRRLYMKNLCFKLASLIPKDQYTISKDTLTQEDQLDQAASYVKKLKERVERLKQRKEMALRSRGPDNISGRVLSSFSLPVIDVRHLDSTLEVFIVSGLSKGIIFRDVLCVLEEEGAEAINASFSIAGDKIFCTIHSQAISSRIGFEAPRVCERLKRLVL</sequence>
<gene>
    <name evidence="7" type="primary">LOC105047972</name>
</gene>
<dbReference type="OrthoDB" id="1870484at2759"/>
<name>A0A6I9REU5_ELAGV</name>
<evidence type="ECO:0000313" key="7">
    <source>
        <dbReference type="RefSeq" id="XP_010925444.1"/>
    </source>
</evidence>
<dbReference type="GO" id="GO:0090575">
    <property type="term" value="C:RNA polymerase II transcription regulator complex"/>
    <property type="evidence" value="ECO:0007669"/>
    <property type="project" value="TreeGrafter"/>
</dbReference>
<reference evidence="7" key="1">
    <citation type="submission" date="2025-08" db="UniProtKB">
        <authorList>
            <consortium name="RefSeq"/>
        </authorList>
    </citation>
    <scope>IDENTIFICATION</scope>
</reference>
<proteinExistence type="inferred from homology"/>
<dbReference type="KEGG" id="egu:105047972"/>
<dbReference type="InterPro" id="IPR011598">
    <property type="entry name" value="bHLH_dom"/>
</dbReference>
<feature type="coiled-coil region" evidence="4">
    <location>
        <begin position="52"/>
        <end position="79"/>
    </location>
</feature>